<sequence length="548" mass="59661">MPVVFASLITPYAFAASLITPVAFAASLITPTLTTPPPRHCQPGRSPPAILSLDSGFRFCPDPAERAAPLAEIAEFEALALALPRFYHGQEPPQQYKRTLLAAADAVATRAGGPERVAATMTEAQLQRAFVVLSFLVHYYVWCEDGAAEQVLPRTIATPYWHVAKALGCEPVYTDAVIMWNMVGAGGDSTADPDLIHLEFSWTQTESERWFSVIQGAVLRLLDPLMGRALLLREEILPQYTGGEGPGTAVDPAHAQAAADFCDDLASRLDDARLVMGRMFERLDPHDFLVFRRYFEGWQSSSEFSRSHLPTGLTFSGVEGTADALTSVVLGGIPGANAGQQGSWHVLDAILGLTHEEPFLREQRRLMPASQRRFVERFTAEPAVSLRAFFDAHPALDRAPYTRAVASLRAWRREHISLAGMYLVSFARELEGDPARGPASKSPLHVKGTGGSEAKGGKAKGGFVKLLQSYIRETVDPRAVKEARPSGGASEMACPLTSAKQYLRGPKFTRQQYDEARRARALPDKEGALVRAWSGDGDHGPEGDELGI</sequence>
<dbReference type="GeneID" id="17258969"/>
<dbReference type="STRING" id="2903.R1BT53"/>
<evidence type="ECO:0000256" key="1">
    <source>
        <dbReference type="ARBA" id="ARBA00007119"/>
    </source>
</evidence>
<comment type="similarity">
    <text evidence="1">Belongs to the indoleamine 2,3-dioxygenase family.</text>
</comment>
<dbReference type="PANTHER" id="PTHR28657">
    <property type="entry name" value="INDOLEAMINE 2,3-DIOXYGENASE"/>
    <property type="match status" value="1"/>
</dbReference>
<dbReference type="GO" id="GO:0019441">
    <property type="term" value="P:L-tryptophan catabolic process to kynurenine"/>
    <property type="evidence" value="ECO:0007669"/>
    <property type="project" value="InterPro"/>
</dbReference>
<evidence type="ECO:0000313" key="7">
    <source>
        <dbReference type="Proteomes" id="UP000013827"/>
    </source>
</evidence>
<dbReference type="InterPro" id="IPR037217">
    <property type="entry name" value="Trp/Indoleamine_2_3_dOase-like"/>
</dbReference>
<feature type="region of interest" description="Disordered" evidence="5">
    <location>
        <begin position="434"/>
        <end position="458"/>
    </location>
</feature>
<keyword evidence="2 4" id="KW-0479">Metal-binding</keyword>
<feature type="binding site" description="proximal binding residue" evidence="4">
    <location>
        <position position="415"/>
    </location>
    <ligand>
        <name>heme b</name>
        <dbReference type="ChEBI" id="CHEBI:60344"/>
    </ligand>
    <ligandPart>
        <name>Fe</name>
        <dbReference type="ChEBI" id="CHEBI:18248"/>
    </ligandPart>
</feature>
<keyword evidence="4" id="KW-0349">Heme</keyword>
<reference evidence="7" key="1">
    <citation type="journal article" date="2013" name="Nature">
        <title>Pan genome of the phytoplankton Emiliania underpins its global distribution.</title>
        <authorList>
            <person name="Read B.A."/>
            <person name="Kegel J."/>
            <person name="Klute M.J."/>
            <person name="Kuo A."/>
            <person name="Lefebvre S.C."/>
            <person name="Maumus F."/>
            <person name="Mayer C."/>
            <person name="Miller J."/>
            <person name="Monier A."/>
            <person name="Salamov A."/>
            <person name="Young J."/>
            <person name="Aguilar M."/>
            <person name="Claverie J.M."/>
            <person name="Frickenhaus S."/>
            <person name="Gonzalez K."/>
            <person name="Herman E.K."/>
            <person name="Lin Y.C."/>
            <person name="Napier J."/>
            <person name="Ogata H."/>
            <person name="Sarno A.F."/>
            <person name="Shmutz J."/>
            <person name="Schroeder D."/>
            <person name="de Vargas C."/>
            <person name="Verret F."/>
            <person name="von Dassow P."/>
            <person name="Valentin K."/>
            <person name="Van de Peer Y."/>
            <person name="Wheeler G."/>
            <person name="Dacks J.B."/>
            <person name="Delwiche C.F."/>
            <person name="Dyhrman S.T."/>
            <person name="Glockner G."/>
            <person name="John U."/>
            <person name="Richards T."/>
            <person name="Worden A.Z."/>
            <person name="Zhang X."/>
            <person name="Grigoriev I.V."/>
            <person name="Allen A.E."/>
            <person name="Bidle K."/>
            <person name="Borodovsky M."/>
            <person name="Bowler C."/>
            <person name="Brownlee C."/>
            <person name="Cock J.M."/>
            <person name="Elias M."/>
            <person name="Gladyshev V.N."/>
            <person name="Groth M."/>
            <person name="Guda C."/>
            <person name="Hadaegh A."/>
            <person name="Iglesias-Rodriguez M.D."/>
            <person name="Jenkins J."/>
            <person name="Jones B.M."/>
            <person name="Lawson T."/>
            <person name="Leese F."/>
            <person name="Lindquist E."/>
            <person name="Lobanov A."/>
            <person name="Lomsadze A."/>
            <person name="Malik S.B."/>
            <person name="Marsh M.E."/>
            <person name="Mackinder L."/>
            <person name="Mock T."/>
            <person name="Mueller-Roeber B."/>
            <person name="Pagarete A."/>
            <person name="Parker M."/>
            <person name="Probert I."/>
            <person name="Quesneville H."/>
            <person name="Raines C."/>
            <person name="Rensing S.A."/>
            <person name="Riano-Pachon D.M."/>
            <person name="Richier S."/>
            <person name="Rokitta S."/>
            <person name="Shiraiwa Y."/>
            <person name="Soanes D.M."/>
            <person name="van der Giezen M."/>
            <person name="Wahlund T.M."/>
            <person name="Williams B."/>
            <person name="Wilson W."/>
            <person name="Wolfe G."/>
            <person name="Wurch L.L."/>
        </authorList>
    </citation>
    <scope>NUCLEOTIDE SEQUENCE</scope>
</reference>
<dbReference type="GO" id="GO:0016702">
    <property type="term" value="F:oxidoreductase activity, acting on single donors with incorporation of molecular oxygen, incorporation of two atoms of oxygen"/>
    <property type="evidence" value="ECO:0007669"/>
    <property type="project" value="UniProtKB-ARBA"/>
</dbReference>
<organism evidence="6 7">
    <name type="scientific">Emiliania huxleyi (strain CCMP1516)</name>
    <dbReference type="NCBI Taxonomy" id="280463"/>
    <lineage>
        <taxon>Eukaryota</taxon>
        <taxon>Haptista</taxon>
        <taxon>Haptophyta</taxon>
        <taxon>Prymnesiophyceae</taxon>
        <taxon>Isochrysidales</taxon>
        <taxon>Noelaerhabdaceae</taxon>
        <taxon>Emiliania</taxon>
    </lineage>
</organism>
<dbReference type="PaxDb" id="2903-EOD12897"/>
<dbReference type="Proteomes" id="UP000013827">
    <property type="component" value="Unassembled WGS sequence"/>
</dbReference>
<dbReference type="EnsemblProtists" id="EOD12897">
    <property type="protein sequence ID" value="EOD12897"/>
    <property type="gene ID" value="EMIHUDRAFT_213134"/>
</dbReference>
<feature type="region of interest" description="Disordered" evidence="5">
    <location>
        <begin position="514"/>
        <end position="548"/>
    </location>
</feature>
<evidence type="ECO:0000256" key="2">
    <source>
        <dbReference type="ARBA" id="ARBA00022723"/>
    </source>
</evidence>
<dbReference type="HOGENOM" id="CLU_497356_0_0_1"/>
<accession>A0A0D3INR2</accession>
<evidence type="ECO:0000256" key="3">
    <source>
        <dbReference type="ARBA" id="ARBA00023004"/>
    </source>
</evidence>
<protein>
    <recommendedName>
        <fullName evidence="8">Indoleamine 2,3-dioxygenase</fullName>
    </recommendedName>
</protein>
<dbReference type="Pfam" id="PF01231">
    <property type="entry name" value="IDO"/>
    <property type="match status" value="1"/>
</dbReference>
<name>A0A0D3INR2_EMIH1</name>
<dbReference type="AlphaFoldDB" id="A0A0D3INR2"/>
<dbReference type="eggNOG" id="ENOG502RZ6X">
    <property type="taxonomic scope" value="Eukaryota"/>
</dbReference>
<dbReference type="InterPro" id="IPR000898">
    <property type="entry name" value="Indolamine_dOase"/>
</dbReference>
<feature type="compositionally biased region" description="Basic and acidic residues" evidence="5">
    <location>
        <begin position="514"/>
        <end position="528"/>
    </location>
</feature>
<reference evidence="6" key="2">
    <citation type="submission" date="2024-10" db="UniProtKB">
        <authorList>
            <consortium name="EnsemblProtists"/>
        </authorList>
    </citation>
    <scope>IDENTIFICATION</scope>
</reference>
<dbReference type="KEGG" id="ehx:EMIHUDRAFT_213134"/>
<evidence type="ECO:0000256" key="5">
    <source>
        <dbReference type="SAM" id="MobiDB-lite"/>
    </source>
</evidence>
<evidence type="ECO:0000256" key="4">
    <source>
        <dbReference type="PIRSR" id="PIRSR600898-1"/>
    </source>
</evidence>
<dbReference type="PANTHER" id="PTHR28657:SF5">
    <property type="entry name" value="INDOLEAMINE 2,3-DIOXYGENASE"/>
    <property type="match status" value="1"/>
</dbReference>
<dbReference type="SUPFAM" id="SSF140959">
    <property type="entry name" value="Indolic compounds 2,3-dioxygenase-like"/>
    <property type="match status" value="1"/>
</dbReference>
<evidence type="ECO:0000313" key="6">
    <source>
        <dbReference type="EnsemblProtists" id="EOD12897"/>
    </source>
</evidence>
<dbReference type="GO" id="GO:0020037">
    <property type="term" value="F:heme binding"/>
    <property type="evidence" value="ECO:0007669"/>
    <property type="project" value="InterPro"/>
</dbReference>
<proteinExistence type="inferred from homology"/>
<evidence type="ECO:0008006" key="8">
    <source>
        <dbReference type="Google" id="ProtNLM"/>
    </source>
</evidence>
<keyword evidence="3 4" id="KW-0408">Iron</keyword>
<dbReference type="RefSeq" id="XP_005765326.1">
    <property type="nucleotide sequence ID" value="XM_005765269.1"/>
</dbReference>
<dbReference type="Gene3D" id="1.20.58.480">
    <property type="match status" value="1"/>
</dbReference>
<dbReference type="GO" id="GO:0046872">
    <property type="term" value="F:metal ion binding"/>
    <property type="evidence" value="ECO:0007669"/>
    <property type="project" value="UniProtKB-KW"/>
</dbReference>
<keyword evidence="7" id="KW-1185">Reference proteome</keyword>